<proteinExistence type="predicted"/>
<protein>
    <submittedName>
        <fullName evidence="1">Uncharacterized protein</fullName>
    </submittedName>
</protein>
<dbReference type="EMBL" id="CM046391">
    <property type="protein sequence ID" value="KAI8557923.1"/>
    <property type="molecule type" value="Genomic_DNA"/>
</dbReference>
<evidence type="ECO:0000313" key="2">
    <source>
        <dbReference type="Proteomes" id="UP001062846"/>
    </source>
</evidence>
<accession>A0ACC0NZB3</accession>
<name>A0ACC0NZB3_RHOML</name>
<keyword evidence="2" id="KW-1185">Reference proteome</keyword>
<reference evidence="1" key="1">
    <citation type="submission" date="2022-02" db="EMBL/GenBank/DDBJ databases">
        <title>Plant Genome Project.</title>
        <authorList>
            <person name="Zhang R.-G."/>
        </authorList>
    </citation>
    <scope>NUCLEOTIDE SEQUENCE</scope>
    <source>
        <strain evidence="1">AT1</strain>
    </source>
</reference>
<sequence length="316" mass="37016">MECMQKSETKRKRRTTTLLDDDYDDTTGYEVEPSRCSHWDDETVSKANIEVVDPETGLTDAERDQRSVCVSGISLRATRKEVDKFFSSVCKVRNIELIWDQSSRVPKAMGYIEFDDPIYVPMAIDLSGQLLRGLPIEVKPLNVGNPYAGERSYIHTGKKNFLDKPRYLMTSDERIDASTNWRELTDVENRRFFYNMVTGDRRWELPQELEVARNQAREAAQRRQVRNPVLTHHVPFLPLVTAPSNCQQVSAVGNMMTWSSQAYPWPQYQFYLWPQYQFYPFPQYQFYPFVPFPQYSLPQYLLPQYQSQMWLAPVGI</sequence>
<evidence type="ECO:0000313" key="1">
    <source>
        <dbReference type="EMBL" id="KAI8557923.1"/>
    </source>
</evidence>
<gene>
    <name evidence="1" type="ORF">RHMOL_Rhmol04G0048500</name>
</gene>
<dbReference type="Proteomes" id="UP001062846">
    <property type="component" value="Chromosome 4"/>
</dbReference>
<organism evidence="1 2">
    <name type="scientific">Rhododendron molle</name>
    <name type="common">Chinese azalea</name>
    <name type="synonym">Azalea mollis</name>
    <dbReference type="NCBI Taxonomy" id="49168"/>
    <lineage>
        <taxon>Eukaryota</taxon>
        <taxon>Viridiplantae</taxon>
        <taxon>Streptophyta</taxon>
        <taxon>Embryophyta</taxon>
        <taxon>Tracheophyta</taxon>
        <taxon>Spermatophyta</taxon>
        <taxon>Magnoliopsida</taxon>
        <taxon>eudicotyledons</taxon>
        <taxon>Gunneridae</taxon>
        <taxon>Pentapetalae</taxon>
        <taxon>asterids</taxon>
        <taxon>Ericales</taxon>
        <taxon>Ericaceae</taxon>
        <taxon>Ericoideae</taxon>
        <taxon>Rhodoreae</taxon>
        <taxon>Rhododendron</taxon>
    </lineage>
</organism>
<comment type="caution">
    <text evidence="1">The sequence shown here is derived from an EMBL/GenBank/DDBJ whole genome shotgun (WGS) entry which is preliminary data.</text>
</comment>